<dbReference type="AlphaFoldDB" id="A0A1H2S5S1"/>
<feature type="domain" description="VOC" evidence="1">
    <location>
        <begin position="4"/>
        <end position="126"/>
    </location>
</feature>
<dbReference type="EMBL" id="FNOI01000001">
    <property type="protein sequence ID" value="SDW26992.1"/>
    <property type="molecule type" value="Genomic_DNA"/>
</dbReference>
<dbReference type="RefSeq" id="WP_089944481.1">
    <property type="nucleotide sequence ID" value="NZ_FNOI01000001.1"/>
</dbReference>
<keyword evidence="3" id="KW-1185">Reference proteome</keyword>
<dbReference type="PROSITE" id="PS51819">
    <property type="entry name" value="VOC"/>
    <property type="match status" value="1"/>
</dbReference>
<organism evidence="2 3">
    <name type="scientific">Litoreibacter albidus</name>
    <dbReference type="NCBI Taxonomy" id="670155"/>
    <lineage>
        <taxon>Bacteria</taxon>
        <taxon>Pseudomonadati</taxon>
        <taxon>Pseudomonadota</taxon>
        <taxon>Alphaproteobacteria</taxon>
        <taxon>Rhodobacterales</taxon>
        <taxon>Roseobacteraceae</taxon>
        <taxon>Litoreibacter</taxon>
    </lineage>
</organism>
<dbReference type="InterPro" id="IPR037523">
    <property type="entry name" value="VOC_core"/>
</dbReference>
<evidence type="ECO:0000259" key="1">
    <source>
        <dbReference type="PROSITE" id="PS51819"/>
    </source>
</evidence>
<evidence type="ECO:0000313" key="3">
    <source>
        <dbReference type="Proteomes" id="UP000199441"/>
    </source>
</evidence>
<name>A0A1H2S5S1_9RHOB</name>
<dbReference type="PANTHER" id="PTHR36503">
    <property type="entry name" value="BLR2520 PROTEIN"/>
    <property type="match status" value="1"/>
</dbReference>
<reference evidence="3" key="1">
    <citation type="submission" date="2016-10" db="EMBL/GenBank/DDBJ databases">
        <authorList>
            <person name="Varghese N."/>
            <person name="Submissions S."/>
        </authorList>
    </citation>
    <scope>NUCLEOTIDE SEQUENCE [LARGE SCALE GENOMIC DNA]</scope>
    <source>
        <strain evidence="3">DSM 26922</strain>
    </source>
</reference>
<accession>A0A1H2S5S1</accession>
<sequence length="146" mass="15577">MEQRISLITLGVEDMERAASFYEGLGWARTDSPDGVIAFDMVGQTLGLYPKSGLAAELGIDESSIGGFSGVALAHNVRAKEDVAKVLAKVEALGGKILKPAQDVFWGGHHGYFADLDGHVFEVAHNPFSPLRDGDGAFRWNGYGAP</sequence>
<dbReference type="Gene3D" id="3.10.180.10">
    <property type="entry name" value="2,3-Dihydroxybiphenyl 1,2-Dioxygenase, domain 1"/>
    <property type="match status" value="1"/>
</dbReference>
<dbReference type="InterPro" id="IPR029068">
    <property type="entry name" value="Glyas_Bleomycin-R_OHBP_Dase"/>
</dbReference>
<dbReference type="Proteomes" id="UP000199441">
    <property type="component" value="Unassembled WGS sequence"/>
</dbReference>
<proteinExistence type="predicted"/>
<dbReference type="Pfam" id="PF00903">
    <property type="entry name" value="Glyoxalase"/>
    <property type="match status" value="1"/>
</dbReference>
<dbReference type="OrthoDB" id="9798430at2"/>
<evidence type="ECO:0000313" key="2">
    <source>
        <dbReference type="EMBL" id="SDW26992.1"/>
    </source>
</evidence>
<dbReference type="PANTHER" id="PTHR36503:SF1">
    <property type="entry name" value="BLR2520 PROTEIN"/>
    <property type="match status" value="1"/>
</dbReference>
<gene>
    <name evidence="2" type="ORF">SAMN04488001_0705</name>
</gene>
<dbReference type="STRING" id="670155.SAMN04488001_0705"/>
<dbReference type="InterPro" id="IPR004360">
    <property type="entry name" value="Glyas_Fos-R_dOase_dom"/>
</dbReference>
<dbReference type="SUPFAM" id="SSF54593">
    <property type="entry name" value="Glyoxalase/Bleomycin resistance protein/Dihydroxybiphenyl dioxygenase"/>
    <property type="match status" value="1"/>
</dbReference>
<protein>
    <recommendedName>
        <fullName evidence="1">VOC domain-containing protein</fullName>
    </recommendedName>
</protein>
<dbReference type="CDD" id="cd07251">
    <property type="entry name" value="VOC_like"/>
    <property type="match status" value="1"/>
</dbReference>